<protein>
    <recommendedName>
        <fullName evidence="8">SCAN box domain-containing protein</fullName>
    </recommendedName>
</protein>
<keyword evidence="3" id="KW-0863">Zinc-finger</keyword>
<evidence type="ECO:0000313" key="9">
    <source>
        <dbReference type="EMBL" id="OBS76705.1"/>
    </source>
</evidence>
<keyword evidence="2" id="KW-0677">Repeat</keyword>
<dbReference type="PROSITE" id="PS50804">
    <property type="entry name" value="SCAN_BOX"/>
    <property type="match status" value="1"/>
</dbReference>
<feature type="domain" description="SCAN box" evidence="8">
    <location>
        <begin position="36"/>
        <end position="116"/>
    </location>
</feature>
<dbReference type="OrthoDB" id="6077919at2759"/>
<evidence type="ECO:0000313" key="10">
    <source>
        <dbReference type="Proteomes" id="UP000092124"/>
    </source>
</evidence>
<evidence type="ECO:0000256" key="1">
    <source>
        <dbReference type="ARBA" id="ARBA00022723"/>
    </source>
</evidence>
<feature type="compositionally biased region" description="Low complexity" evidence="7">
    <location>
        <begin position="1"/>
        <end position="12"/>
    </location>
</feature>
<dbReference type="FunFam" id="1.10.4020.10:FF:000004">
    <property type="entry name" value="Zinc finger and SCAN domain containing 4"/>
    <property type="match status" value="1"/>
</dbReference>
<dbReference type="InterPro" id="IPR050916">
    <property type="entry name" value="SCAN-C2H2_zinc_finger"/>
</dbReference>
<dbReference type="AlphaFoldDB" id="A0A1A6HFI0"/>
<dbReference type="CDD" id="cd07936">
    <property type="entry name" value="SCAN"/>
    <property type="match status" value="1"/>
</dbReference>
<dbReference type="GO" id="GO:0008270">
    <property type="term" value="F:zinc ion binding"/>
    <property type="evidence" value="ECO:0007669"/>
    <property type="project" value="UniProtKB-KW"/>
</dbReference>
<reference evidence="9 10" key="1">
    <citation type="submission" date="2016-06" db="EMBL/GenBank/DDBJ databases">
        <title>The Draft Genome Sequence and Annotation of the Desert Woodrat Neotoma lepida.</title>
        <authorList>
            <person name="Campbell M."/>
            <person name="Oakeson K.F."/>
            <person name="Yandell M."/>
            <person name="Halpert J.R."/>
            <person name="Dearing D."/>
        </authorList>
    </citation>
    <scope>NUCLEOTIDE SEQUENCE [LARGE SCALE GENOMIC DNA]</scope>
    <source>
        <strain evidence="9">417</strain>
        <tissue evidence="9">Liver</tissue>
    </source>
</reference>
<dbReference type="SUPFAM" id="SSF47353">
    <property type="entry name" value="Retrovirus capsid dimerization domain-like"/>
    <property type="match status" value="1"/>
</dbReference>
<evidence type="ECO:0000256" key="4">
    <source>
        <dbReference type="ARBA" id="ARBA00022833"/>
    </source>
</evidence>
<keyword evidence="1" id="KW-0479">Metal-binding</keyword>
<dbReference type="EMBL" id="LZPO01034877">
    <property type="protein sequence ID" value="OBS76705.1"/>
    <property type="molecule type" value="Genomic_DNA"/>
</dbReference>
<comment type="caution">
    <text evidence="9">The sequence shown here is derived from an EMBL/GenBank/DDBJ whole genome shotgun (WGS) entry which is preliminary data.</text>
</comment>
<organism evidence="9 10">
    <name type="scientific">Neotoma lepida</name>
    <name type="common">Desert woodrat</name>
    <dbReference type="NCBI Taxonomy" id="56216"/>
    <lineage>
        <taxon>Eukaryota</taxon>
        <taxon>Metazoa</taxon>
        <taxon>Chordata</taxon>
        <taxon>Craniata</taxon>
        <taxon>Vertebrata</taxon>
        <taxon>Euteleostomi</taxon>
        <taxon>Mammalia</taxon>
        <taxon>Eutheria</taxon>
        <taxon>Euarchontoglires</taxon>
        <taxon>Glires</taxon>
        <taxon>Rodentia</taxon>
        <taxon>Myomorpha</taxon>
        <taxon>Muroidea</taxon>
        <taxon>Cricetidae</taxon>
        <taxon>Neotominae</taxon>
        <taxon>Neotoma</taxon>
    </lineage>
</organism>
<name>A0A1A6HFI0_NEOLE</name>
<evidence type="ECO:0000256" key="6">
    <source>
        <dbReference type="PROSITE-ProRule" id="PRU00187"/>
    </source>
</evidence>
<accession>A0A1A6HFI0</accession>
<gene>
    <name evidence="9" type="ORF">A6R68_16844</name>
</gene>
<dbReference type="Proteomes" id="UP000092124">
    <property type="component" value="Unassembled WGS sequence"/>
</dbReference>
<dbReference type="PANTHER" id="PTHR45935">
    <property type="entry name" value="PROTEIN ZBED8-RELATED"/>
    <property type="match status" value="1"/>
</dbReference>
<dbReference type="STRING" id="56216.A0A1A6HFI0"/>
<evidence type="ECO:0000259" key="8">
    <source>
        <dbReference type="PROSITE" id="PS50804"/>
    </source>
</evidence>
<proteinExistence type="predicted"/>
<evidence type="ECO:0000256" key="5">
    <source>
        <dbReference type="ARBA" id="ARBA00023242"/>
    </source>
</evidence>
<evidence type="ECO:0000256" key="2">
    <source>
        <dbReference type="ARBA" id="ARBA00022737"/>
    </source>
</evidence>
<dbReference type="Pfam" id="PF02023">
    <property type="entry name" value="SCAN"/>
    <property type="match status" value="1"/>
</dbReference>
<dbReference type="InterPro" id="IPR003309">
    <property type="entry name" value="SCAN_dom"/>
</dbReference>
<keyword evidence="4" id="KW-0862">Zinc</keyword>
<evidence type="ECO:0000256" key="3">
    <source>
        <dbReference type="ARBA" id="ARBA00022771"/>
    </source>
</evidence>
<comment type="subcellular location">
    <subcellularLocation>
        <location evidence="6">Nucleus</location>
    </subcellularLocation>
</comment>
<dbReference type="SMART" id="SM00431">
    <property type="entry name" value="SCAN"/>
    <property type="match status" value="1"/>
</dbReference>
<dbReference type="GO" id="GO:0005634">
    <property type="term" value="C:nucleus"/>
    <property type="evidence" value="ECO:0007669"/>
    <property type="project" value="UniProtKB-SubCell"/>
</dbReference>
<dbReference type="Gene3D" id="1.10.4020.10">
    <property type="entry name" value="DNA breaking-rejoining enzymes"/>
    <property type="match status" value="1"/>
</dbReference>
<keyword evidence="10" id="KW-1185">Reference proteome</keyword>
<dbReference type="InterPro" id="IPR038269">
    <property type="entry name" value="SCAN_sf"/>
</dbReference>
<sequence length="170" mass="19204">MATNIPPDSLPSEQPPPPPSEETGAEKQDYDREVWHLKFRTFSPSESSDPIEDLKRISELCYQWLRPDLSNKEEILDQLVLEQFMISMPPELQALVKESGVESCKELEKMLRDGRKPRHWSVIAHGQTSLPRGSGFEKAKAKADVWGDDGVVLSEESLSSGEVLERWLSG</sequence>
<evidence type="ECO:0000256" key="7">
    <source>
        <dbReference type="SAM" id="MobiDB-lite"/>
    </source>
</evidence>
<keyword evidence="5 6" id="KW-0539">Nucleus</keyword>
<feature type="region of interest" description="Disordered" evidence="7">
    <location>
        <begin position="1"/>
        <end position="30"/>
    </location>
</feature>
<dbReference type="PANTHER" id="PTHR45935:SF15">
    <property type="entry name" value="SCAN BOX DOMAIN-CONTAINING PROTEIN"/>
    <property type="match status" value="1"/>
</dbReference>